<dbReference type="EMBL" id="FWFY01000017">
    <property type="protein sequence ID" value="SLN69784.1"/>
    <property type="molecule type" value="Genomic_DNA"/>
</dbReference>
<dbReference type="Proteomes" id="UP000240624">
    <property type="component" value="Unassembled WGS sequence"/>
</dbReference>
<dbReference type="EMBL" id="PYGB01000019">
    <property type="protein sequence ID" value="PSK80841.1"/>
    <property type="molecule type" value="Genomic_DNA"/>
</dbReference>
<proteinExistence type="predicted"/>
<dbReference type="RefSeq" id="WP_085897816.1">
    <property type="nucleotide sequence ID" value="NZ_FWFY01000017.1"/>
</dbReference>
<sequence>MSTARLLDDCVRDDGFIDADLMAQALAIQPEQLAHLSWDQQRLAQLYHLASIVRPWVSSNAEV</sequence>
<dbReference type="AlphaFoldDB" id="A0A1X7A4I6"/>
<organism evidence="2 3">
    <name type="scientific">Limimaricola soesokkakensis</name>
    <dbReference type="NCBI Taxonomy" id="1343159"/>
    <lineage>
        <taxon>Bacteria</taxon>
        <taxon>Pseudomonadati</taxon>
        <taxon>Pseudomonadota</taxon>
        <taxon>Alphaproteobacteria</taxon>
        <taxon>Rhodobacterales</taxon>
        <taxon>Paracoccaceae</taxon>
        <taxon>Limimaricola</taxon>
    </lineage>
</organism>
<evidence type="ECO:0000313" key="2">
    <source>
        <dbReference type="EMBL" id="SLN69784.1"/>
    </source>
</evidence>
<evidence type="ECO:0000313" key="1">
    <source>
        <dbReference type="EMBL" id="PSK80841.1"/>
    </source>
</evidence>
<reference evidence="2 3" key="1">
    <citation type="submission" date="2017-03" db="EMBL/GenBank/DDBJ databases">
        <authorList>
            <person name="Afonso C.L."/>
            <person name="Miller P.J."/>
            <person name="Scott M.A."/>
            <person name="Spackman E."/>
            <person name="Goraichik I."/>
            <person name="Dimitrov K.M."/>
            <person name="Suarez D.L."/>
            <person name="Swayne D.E."/>
        </authorList>
    </citation>
    <scope>NUCLEOTIDE SEQUENCE [LARGE SCALE GENOMIC DNA]</scope>
    <source>
        <strain evidence="2 3">CECT 8367</strain>
    </source>
</reference>
<evidence type="ECO:0000313" key="3">
    <source>
        <dbReference type="Proteomes" id="UP000193495"/>
    </source>
</evidence>
<evidence type="ECO:0000313" key="4">
    <source>
        <dbReference type="Proteomes" id="UP000240624"/>
    </source>
</evidence>
<protein>
    <submittedName>
        <fullName evidence="2">Uncharacterized protein</fullName>
    </submittedName>
</protein>
<accession>A0A1X7A4I6</accession>
<reference evidence="1 4" key="2">
    <citation type="submission" date="2018-03" db="EMBL/GenBank/DDBJ databases">
        <title>Genomic Encyclopedia of Archaeal and Bacterial Type Strains, Phase II (KMG-II): from individual species to whole genera.</title>
        <authorList>
            <person name="Goeker M."/>
        </authorList>
    </citation>
    <scope>NUCLEOTIDE SEQUENCE [LARGE SCALE GENOMIC DNA]</scope>
    <source>
        <strain evidence="1 4">DSM 29956</strain>
    </source>
</reference>
<keyword evidence="4" id="KW-1185">Reference proteome</keyword>
<dbReference type="Proteomes" id="UP000193495">
    <property type="component" value="Unassembled WGS sequence"/>
</dbReference>
<name>A0A1X7A4I6_9RHOB</name>
<gene>
    <name evidence="1" type="ORF">CLV79_11928</name>
    <name evidence="2" type="ORF">LOS8367_03516</name>
</gene>